<dbReference type="SUPFAM" id="SSF52777">
    <property type="entry name" value="CoA-dependent acyltransferases"/>
    <property type="match status" value="1"/>
</dbReference>
<reference evidence="1 2" key="1">
    <citation type="submission" date="2024-01" db="EMBL/GenBank/DDBJ databases">
        <title>Comparative genomics of Cryptococcus and Kwoniella reveals pathogenesis evolution and contrasting modes of karyotype evolution via chromosome fusion or intercentromeric recombination.</title>
        <authorList>
            <person name="Coelho M.A."/>
            <person name="David-Palma M."/>
            <person name="Shea T."/>
            <person name="Bowers K."/>
            <person name="McGinley-Smith S."/>
            <person name="Mohammad A.W."/>
            <person name="Gnirke A."/>
            <person name="Yurkov A.M."/>
            <person name="Nowrousian M."/>
            <person name="Sun S."/>
            <person name="Cuomo C.A."/>
            <person name="Heitman J."/>
        </authorList>
    </citation>
    <scope>NUCLEOTIDE SEQUENCE [LARGE SCALE GENOMIC DNA]</scope>
    <source>
        <strain evidence="1 2">CBS 6074</strain>
    </source>
</reference>
<dbReference type="EMBL" id="CP144101">
    <property type="protein sequence ID" value="WWC88427.1"/>
    <property type="molecule type" value="Genomic_DNA"/>
</dbReference>
<proteinExistence type="predicted"/>
<accession>A0AAX4JSN6</accession>
<dbReference type="Proteomes" id="UP001355207">
    <property type="component" value="Chromosome 4"/>
</dbReference>
<evidence type="ECO:0000313" key="1">
    <source>
        <dbReference type="EMBL" id="WWC88427.1"/>
    </source>
</evidence>
<keyword evidence="2" id="KW-1185">Reference proteome</keyword>
<dbReference type="PANTHER" id="PTHR28037">
    <property type="entry name" value="ALCOHOL O-ACETYLTRANSFERASE 1-RELATED"/>
    <property type="match status" value="1"/>
</dbReference>
<dbReference type="PANTHER" id="PTHR28037:SF1">
    <property type="entry name" value="ALCOHOL O-ACETYLTRANSFERASE 1-RELATED"/>
    <property type="match status" value="1"/>
</dbReference>
<evidence type="ECO:0000313" key="2">
    <source>
        <dbReference type="Proteomes" id="UP001355207"/>
    </source>
</evidence>
<gene>
    <name evidence="1" type="ORF">L201_003338</name>
</gene>
<sequence>MALITENESDNRQFLSLHERYSVMRRNAGFGNIVIAVFKYPNQSASPTRSFLENRIKELQEHFPLLCSDIKGARTSKPYFSKRQDPWSASDILFSANYTPKSSKEEEIEHVYSTELWMLPDNPDFYRKQQWKVRMLTHPTQPENSPVYISLGLDHALVDGRGLIAICNALFAEDISSLPYEKLPSTTSMDATINCKPSLSYMLPIVFQKLILPKFPNFIQYYFKSPAPWPSTNLRANPTLCPSAESILFLPPDLIGSLKTVAKQHNIKTLHPIFKAAFIAGIWSVFGQDKAQLPVHASSPRSERNPSLGHSHCLRNYTSSYGVDFNLTGSEDVWTMAKKMADDLQDAKILEESRMTMGMLSYVPDGDIDPPHEDIHRPTKWEDYFLNEANSPTPYSNSLSLSNLGFTNLPNGAEDMVWGQEASPFTAPFNVGLVGHQAGVRMISYWREGSVVVKEEVKQLETAFATVLRKLVAGHKDTTLIGLTQDIN</sequence>
<dbReference type="InterPro" id="IPR052058">
    <property type="entry name" value="Alcohol_O-acetyltransferase"/>
</dbReference>
<name>A0AAX4JSN6_9TREE</name>
<organism evidence="1 2">
    <name type="scientific">Kwoniella dendrophila CBS 6074</name>
    <dbReference type="NCBI Taxonomy" id="1295534"/>
    <lineage>
        <taxon>Eukaryota</taxon>
        <taxon>Fungi</taxon>
        <taxon>Dikarya</taxon>
        <taxon>Basidiomycota</taxon>
        <taxon>Agaricomycotina</taxon>
        <taxon>Tremellomycetes</taxon>
        <taxon>Tremellales</taxon>
        <taxon>Cryptococcaceae</taxon>
        <taxon>Kwoniella</taxon>
    </lineage>
</organism>
<dbReference type="GeneID" id="91094008"/>
<dbReference type="AlphaFoldDB" id="A0AAX4JSN6"/>
<protein>
    <recommendedName>
        <fullName evidence="3">Alcohol acetyltransferase</fullName>
    </recommendedName>
</protein>
<dbReference type="RefSeq" id="XP_066075190.1">
    <property type="nucleotide sequence ID" value="XM_066219093.1"/>
</dbReference>
<evidence type="ECO:0008006" key="3">
    <source>
        <dbReference type="Google" id="ProtNLM"/>
    </source>
</evidence>